<proteinExistence type="predicted"/>
<dbReference type="Proteomes" id="UP000886520">
    <property type="component" value="Chromosome 22"/>
</dbReference>
<reference evidence="1" key="1">
    <citation type="submission" date="2021-01" db="EMBL/GenBank/DDBJ databases">
        <title>Adiantum capillus-veneris genome.</title>
        <authorList>
            <person name="Fang Y."/>
            <person name="Liao Q."/>
        </authorList>
    </citation>
    <scope>NUCLEOTIDE SEQUENCE</scope>
    <source>
        <strain evidence="1">H3</strain>
        <tissue evidence="1">Leaf</tissue>
    </source>
</reference>
<organism evidence="1 2">
    <name type="scientific">Adiantum capillus-veneris</name>
    <name type="common">Maidenhair fern</name>
    <dbReference type="NCBI Taxonomy" id="13818"/>
    <lineage>
        <taxon>Eukaryota</taxon>
        <taxon>Viridiplantae</taxon>
        <taxon>Streptophyta</taxon>
        <taxon>Embryophyta</taxon>
        <taxon>Tracheophyta</taxon>
        <taxon>Polypodiopsida</taxon>
        <taxon>Polypodiidae</taxon>
        <taxon>Polypodiales</taxon>
        <taxon>Pteridineae</taxon>
        <taxon>Pteridaceae</taxon>
        <taxon>Vittarioideae</taxon>
        <taxon>Adiantum</taxon>
    </lineage>
</organism>
<evidence type="ECO:0000313" key="1">
    <source>
        <dbReference type="EMBL" id="KAI5061871.1"/>
    </source>
</evidence>
<gene>
    <name evidence="1" type="ORF">GOP47_0022410</name>
</gene>
<dbReference type="AlphaFoldDB" id="A0A9D4Z6T6"/>
<accession>A0A9D4Z6T6</accession>
<protein>
    <submittedName>
        <fullName evidence="1">Uncharacterized protein</fullName>
    </submittedName>
</protein>
<dbReference type="EMBL" id="JABFUD020000022">
    <property type="protein sequence ID" value="KAI5061871.1"/>
    <property type="molecule type" value="Genomic_DNA"/>
</dbReference>
<evidence type="ECO:0000313" key="2">
    <source>
        <dbReference type="Proteomes" id="UP000886520"/>
    </source>
</evidence>
<comment type="caution">
    <text evidence="1">The sequence shown here is derived from an EMBL/GenBank/DDBJ whole genome shotgun (WGS) entry which is preliminary data.</text>
</comment>
<sequence>MEKAKCSWWLDMVENHLPDEELELFQQHKATLQLTTTMNSVPEEETTTISQVVASTASASFRKTLPINLGREVVHMAFQANKSIEDGKICKGNIKAQVAVEA</sequence>
<name>A0A9D4Z6T6_ADICA</name>
<keyword evidence="2" id="KW-1185">Reference proteome</keyword>